<organism evidence="2 3">
    <name type="scientific">Fimbriiglobus ruber</name>
    <dbReference type="NCBI Taxonomy" id="1908690"/>
    <lineage>
        <taxon>Bacteria</taxon>
        <taxon>Pseudomonadati</taxon>
        <taxon>Planctomycetota</taxon>
        <taxon>Planctomycetia</taxon>
        <taxon>Gemmatales</taxon>
        <taxon>Gemmataceae</taxon>
        <taxon>Fimbriiglobus</taxon>
    </lineage>
</organism>
<dbReference type="EMBL" id="NIDE01000004">
    <property type="protein sequence ID" value="OWK43465.1"/>
    <property type="molecule type" value="Genomic_DNA"/>
</dbReference>
<accession>A0A225E456</accession>
<gene>
    <name evidence="2" type="ORF">FRUB_03064</name>
</gene>
<sequence length="235" mass="26576">MSEKIAPILRELHRLRKHLRELQSEIDLGPRVLKIQEQKLAAEEQAHKDAYDAIKKLKLQQKEDEGALKTVEQQLAKFQADLNTAGSKKEFDAKQTEIANASTKKGTLEDTILTTITDIEERTAKLPEVEAQWATAQKDFAQYKIDAKERLERLTADQKMTQEEVAKYDERLPLEMKGQYLRLIKTYGADGLAAVVGRGCQQCRTTITEQQRTNIAGGMFICCSQCGRGLYMADS</sequence>
<protein>
    <recommendedName>
        <fullName evidence="4">C4-type zinc ribbon domain-containing protein</fullName>
    </recommendedName>
</protein>
<evidence type="ECO:0008006" key="4">
    <source>
        <dbReference type="Google" id="ProtNLM"/>
    </source>
</evidence>
<feature type="coiled-coil region" evidence="1">
    <location>
        <begin position="144"/>
        <end position="171"/>
    </location>
</feature>
<comment type="caution">
    <text evidence="2">The sequence shown here is derived from an EMBL/GenBank/DDBJ whole genome shotgun (WGS) entry which is preliminary data.</text>
</comment>
<name>A0A225E456_9BACT</name>
<dbReference type="Proteomes" id="UP000214646">
    <property type="component" value="Unassembled WGS sequence"/>
</dbReference>
<feature type="coiled-coil region" evidence="1">
    <location>
        <begin position="40"/>
        <end position="88"/>
    </location>
</feature>
<evidence type="ECO:0000256" key="1">
    <source>
        <dbReference type="SAM" id="Coils"/>
    </source>
</evidence>
<evidence type="ECO:0000313" key="2">
    <source>
        <dbReference type="EMBL" id="OWK43465.1"/>
    </source>
</evidence>
<dbReference type="OrthoDB" id="260976at2"/>
<dbReference type="AlphaFoldDB" id="A0A225E456"/>
<evidence type="ECO:0000313" key="3">
    <source>
        <dbReference type="Proteomes" id="UP000214646"/>
    </source>
</evidence>
<proteinExistence type="predicted"/>
<keyword evidence="1" id="KW-0175">Coiled coil</keyword>
<dbReference type="RefSeq" id="WP_088254297.1">
    <property type="nucleotide sequence ID" value="NZ_NIDE01000004.1"/>
</dbReference>
<reference evidence="3" key="1">
    <citation type="submission" date="2017-06" db="EMBL/GenBank/DDBJ databases">
        <title>Genome analysis of Fimbriiglobus ruber SP5, the first member of the order Planctomycetales with confirmed chitinolytic capability.</title>
        <authorList>
            <person name="Ravin N.V."/>
            <person name="Rakitin A.L."/>
            <person name="Ivanova A.A."/>
            <person name="Beletsky A.V."/>
            <person name="Kulichevskaya I.S."/>
            <person name="Mardanov A.V."/>
            <person name="Dedysh S.N."/>
        </authorList>
    </citation>
    <scope>NUCLEOTIDE SEQUENCE [LARGE SCALE GENOMIC DNA]</scope>
    <source>
        <strain evidence="3">SP5</strain>
    </source>
</reference>
<keyword evidence="3" id="KW-1185">Reference proteome</keyword>
<dbReference type="Gene3D" id="1.10.287.1490">
    <property type="match status" value="1"/>
</dbReference>